<dbReference type="Pfam" id="PF00673">
    <property type="entry name" value="Ribosomal_L5_C"/>
    <property type="match status" value="1"/>
</dbReference>
<evidence type="ECO:0000256" key="2">
    <source>
        <dbReference type="ARBA" id="ARBA00022980"/>
    </source>
</evidence>
<dbReference type="GO" id="GO:0006412">
    <property type="term" value="P:translation"/>
    <property type="evidence" value="ECO:0007669"/>
    <property type="project" value="InterPro"/>
</dbReference>
<accession>A0A8S0WLS0</accession>
<keyword evidence="3" id="KW-0687">Ribonucleoprotein</keyword>
<dbReference type="Proteomes" id="UP000467700">
    <property type="component" value="Unassembled WGS sequence"/>
</dbReference>
<comment type="caution">
    <text evidence="6">The sequence shown here is derived from an EMBL/GenBank/DDBJ whole genome shotgun (WGS) entry which is preliminary data.</text>
</comment>
<dbReference type="Gene3D" id="3.30.1440.10">
    <property type="match status" value="1"/>
</dbReference>
<dbReference type="SUPFAM" id="SSF55282">
    <property type="entry name" value="RL5-like"/>
    <property type="match status" value="1"/>
</dbReference>
<name>A0A8S0WLS0_CYCAE</name>
<comment type="similarity">
    <text evidence="1">Belongs to the universal ribosomal protein uL5 family.</text>
</comment>
<dbReference type="InterPro" id="IPR022803">
    <property type="entry name" value="Ribosomal_uL5_dom_sf"/>
</dbReference>
<dbReference type="EMBL" id="CACVBS010000049">
    <property type="protein sequence ID" value="CAA7265497.1"/>
    <property type="molecule type" value="Genomic_DNA"/>
</dbReference>
<feature type="region of interest" description="Disordered" evidence="4">
    <location>
        <begin position="538"/>
        <end position="570"/>
    </location>
</feature>
<keyword evidence="2" id="KW-0689">Ribosomal protein</keyword>
<dbReference type="GO" id="GO:0005840">
    <property type="term" value="C:ribosome"/>
    <property type="evidence" value="ECO:0007669"/>
    <property type="project" value="UniProtKB-KW"/>
</dbReference>
<dbReference type="PROSITE" id="PS50181">
    <property type="entry name" value="FBOX"/>
    <property type="match status" value="1"/>
</dbReference>
<evidence type="ECO:0000256" key="1">
    <source>
        <dbReference type="ARBA" id="ARBA00008553"/>
    </source>
</evidence>
<evidence type="ECO:0000259" key="5">
    <source>
        <dbReference type="PROSITE" id="PS50181"/>
    </source>
</evidence>
<dbReference type="AlphaFoldDB" id="A0A8S0WLS0"/>
<reference evidence="6 7" key="1">
    <citation type="submission" date="2020-01" db="EMBL/GenBank/DDBJ databases">
        <authorList>
            <person name="Gupta K D."/>
        </authorList>
    </citation>
    <scope>NUCLEOTIDE SEQUENCE [LARGE SCALE GENOMIC DNA]</scope>
</reference>
<dbReference type="InterPro" id="IPR002132">
    <property type="entry name" value="Ribosomal_uL5"/>
</dbReference>
<dbReference type="InterPro" id="IPR031309">
    <property type="entry name" value="Ribosomal_uL5_C"/>
</dbReference>
<dbReference type="InterPro" id="IPR001810">
    <property type="entry name" value="F-box_dom"/>
</dbReference>
<dbReference type="PANTHER" id="PTHR11994">
    <property type="entry name" value="60S RIBOSOMAL PROTEIN L11-RELATED"/>
    <property type="match status" value="1"/>
</dbReference>
<evidence type="ECO:0000256" key="4">
    <source>
        <dbReference type="SAM" id="MobiDB-lite"/>
    </source>
</evidence>
<feature type="domain" description="F-box" evidence="5">
    <location>
        <begin position="1"/>
        <end position="48"/>
    </location>
</feature>
<evidence type="ECO:0000313" key="7">
    <source>
        <dbReference type="Proteomes" id="UP000467700"/>
    </source>
</evidence>
<gene>
    <name evidence="6" type="ORF">AAE3_LOCUS7754</name>
</gene>
<dbReference type="GO" id="GO:0003735">
    <property type="term" value="F:structural constituent of ribosome"/>
    <property type="evidence" value="ECO:0007669"/>
    <property type="project" value="InterPro"/>
</dbReference>
<organism evidence="6 7">
    <name type="scientific">Cyclocybe aegerita</name>
    <name type="common">Black poplar mushroom</name>
    <name type="synonym">Agrocybe aegerita</name>
    <dbReference type="NCBI Taxonomy" id="1973307"/>
    <lineage>
        <taxon>Eukaryota</taxon>
        <taxon>Fungi</taxon>
        <taxon>Dikarya</taxon>
        <taxon>Basidiomycota</taxon>
        <taxon>Agaricomycotina</taxon>
        <taxon>Agaricomycetes</taxon>
        <taxon>Agaricomycetidae</taxon>
        <taxon>Agaricales</taxon>
        <taxon>Agaricineae</taxon>
        <taxon>Bolbitiaceae</taxon>
        <taxon>Cyclocybe</taxon>
    </lineage>
</organism>
<keyword evidence="7" id="KW-1185">Reference proteome</keyword>
<dbReference type="OrthoDB" id="539541at2759"/>
<proteinExistence type="inferred from homology"/>
<evidence type="ECO:0000313" key="6">
    <source>
        <dbReference type="EMBL" id="CAA7265497.1"/>
    </source>
</evidence>
<evidence type="ECO:0000256" key="3">
    <source>
        <dbReference type="ARBA" id="ARBA00023274"/>
    </source>
</evidence>
<sequence length="749" mass="82783">MILLDLPLETLDHIVSTIASPADLANLGEACRLLHSIVSPNHTQFREIRAPLLLPVWSKLAENHSLAQNVRIIEVQSVELYQYSDRVDDPLIPGVFRDLQIPQAPVINDYEDDDGDPPVAARAYDAAKNVMHLGAERVFVAALKGMVNLTSFKWSRTPTLIDPAEEEDVWTVLRGLPCLTDVDVVDREKPYEGDLGEVDDPAYHRPTFSTNFFSLKSLKSFSFITEAYNTPSAGKPNLDCLATMLVNDCPDLEVLKLSATMFNNTFRTVPGRILLRGAWASLKEVQLRGVECLGELLFPFLAAHPTIEVLSLLGSTPMMDPSYISSAGSLPIRGLLPRLRIIRGTPLGRLLLAIMTSSLQSPRPLEEMVGAIPSESFLHALKQSGSGSNVKRIVFWSLNDVSLLTFIPQLAVIVPNLESLVMKFHPQNEYGVSQTSGTFRVELVIHVVHRNPSMCPQVVATATRHSLTRFQTAPRITRRLPRSPKTGLPQPHVKIITREFAPCRLEDHYHTTLKDDLMYMTYTHQVGEAKQPRQIRLKFDPNDPYSKYRRNTPVGGSQIGKKPAPPSSPDNIVRLEKIQLHTMVKEAVSNKGNLLGAMMQMKALTGESFQAGGQHAVQGIELVRGKKSVGGWLRPGVPVGVKVDLRGQAMYDFLGTLVEFVLPRLRDFSGIVLPPSSSSVNTPSAVSGVVSFGLPAQAIVFFPQIEVNVDSYSKLYGMHIHFVTNARGVGAQDRARALVSGYQIPFIRK</sequence>
<protein>
    <recommendedName>
        <fullName evidence="5">F-box domain-containing protein</fullName>
    </recommendedName>
</protein>
<dbReference type="GO" id="GO:1990904">
    <property type="term" value="C:ribonucleoprotein complex"/>
    <property type="evidence" value="ECO:0007669"/>
    <property type="project" value="UniProtKB-KW"/>
</dbReference>